<comment type="caution">
    <text evidence="3">The sequence shown here is derived from an EMBL/GenBank/DDBJ whole genome shotgun (WGS) entry which is preliminary data.</text>
</comment>
<feature type="domain" description="DUF306" evidence="2">
    <location>
        <begin position="32"/>
        <end position="134"/>
    </location>
</feature>
<proteinExistence type="predicted"/>
<evidence type="ECO:0000259" key="2">
    <source>
        <dbReference type="Pfam" id="PF03724"/>
    </source>
</evidence>
<dbReference type="InterPro" id="IPR053147">
    <property type="entry name" value="Hsp_HslJ-like"/>
</dbReference>
<feature type="chain" id="PRO_5045785494" evidence="1">
    <location>
        <begin position="25"/>
        <end position="138"/>
    </location>
</feature>
<dbReference type="EMBL" id="BAAAEI010000014">
    <property type="protein sequence ID" value="GAA0360103.1"/>
    <property type="molecule type" value="Genomic_DNA"/>
</dbReference>
<feature type="signal peptide" evidence="1">
    <location>
        <begin position="1"/>
        <end position="24"/>
    </location>
</feature>
<dbReference type="PANTHER" id="PTHR35535">
    <property type="entry name" value="HEAT SHOCK PROTEIN HSLJ"/>
    <property type="match status" value="1"/>
</dbReference>
<evidence type="ECO:0000313" key="3">
    <source>
        <dbReference type="EMBL" id="GAA0360103.1"/>
    </source>
</evidence>
<accession>A0ABP3H4N4</accession>
<keyword evidence="1" id="KW-0732">Signal</keyword>
<dbReference type="InterPro" id="IPR038670">
    <property type="entry name" value="HslJ-like_sf"/>
</dbReference>
<organism evidence="3 4">
    <name type="scientific">Bowmanella denitrificans</name>
    <dbReference type="NCBI Taxonomy" id="366582"/>
    <lineage>
        <taxon>Bacteria</taxon>
        <taxon>Pseudomonadati</taxon>
        <taxon>Pseudomonadota</taxon>
        <taxon>Gammaproteobacteria</taxon>
        <taxon>Alteromonadales</taxon>
        <taxon>Alteromonadaceae</taxon>
        <taxon>Bowmanella</taxon>
    </lineage>
</organism>
<keyword evidence="4" id="KW-1185">Reference proteome</keyword>
<dbReference type="RefSeq" id="WP_343845340.1">
    <property type="nucleotide sequence ID" value="NZ_BAAAEI010000014.1"/>
</dbReference>
<dbReference type="Pfam" id="PF03724">
    <property type="entry name" value="META"/>
    <property type="match status" value="1"/>
</dbReference>
<dbReference type="PROSITE" id="PS51257">
    <property type="entry name" value="PROKAR_LIPOPROTEIN"/>
    <property type="match status" value="1"/>
</dbReference>
<reference evidence="4" key="1">
    <citation type="journal article" date="2019" name="Int. J. Syst. Evol. Microbiol.">
        <title>The Global Catalogue of Microorganisms (GCM) 10K type strain sequencing project: providing services to taxonomists for standard genome sequencing and annotation.</title>
        <authorList>
            <consortium name="The Broad Institute Genomics Platform"/>
            <consortium name="The Broad Institute Genome Sequencing Center for Infectious Disease"/>
            <person name="Wu L."/>
            <person name="Ma J."/>
        </authorList>
    </citation>
    <scope>NUCLEOTIDE SEQUENCE [LARGE SCALE GENOMIC DNA]</scope>
    <source>
        <strain evidence="4">JCM 13378</strain>
    </source>
</reference>
<dbReference type="PANTHER" id="PTHR35535:SF1">
    <property type="entry name" value="HEAT SHOCK PROTEIN HSLJ"/>
    <property type="match status" value="1"/>
</dbReference>
<gene>
    <name evidence="3" type="ORF">GCM10009092_25400</name>
</gene>
<dbReference type="Proteomes" id="UP001501757">
    <property type="component" value="Unassembled WGS sequence"/>
</dbReference>
<dbReference type="Gene3D" id="2.40.128.270">
    <property type="match status" value="1"/>
</dbReference>
<dbReference type="InterPro" id="IPR005184">
    <property type="entry name" value="DUF306_Meta_HslJ"/>
</dbReference>
<evidence type="ECO:0000256" key="1">
    <source>
        <dbReference type="SAM" id="SignalP"/>
    </source>
</evidence>
<sequence>MNIKPLTLLTTLVIAACSSTPANQTNSLGVLNSTWQLVELTGQKISVDAPPYLVFNDEGKVSGFAGCNRMFGGAEIGQGMQIRFSNLATTMMACPQLTLEGQFMQMLEKVDNYSLSGDSLSLNKARMAPLARFKRLKE</sequence>
<name>A0ABP3H4N4_9ALTE</name>
<evidence type="ECO:0000313" key="4">
    <source>
        <dbReference type="Proteomes" id="UP001501757"/>
    </source>
</evidence>
<protein>
    <submittedName>
        <fullName evidence="3">META domain-containing protein</fullName>
    </submittedName>
</protein>